<dbReference type="InterPro" id="IPR006558">
    <property type="entry name" value="LamG-like"/>
</dbReference>
<comment type="caution">
    <text evidence="4">The sequence shown here is derived from an EMBL/GenBank/DDBJ whole genome shotgun (WGS) entry which is preliminary data.</text>
</comment>
<keyword evidence="5" id="KW-1185">Reference proteome</keyword>
<dbReference type="InterPro" id="IPR013320">
    <property type="entry name" value="ConA-like_dom_sf"/>
</dbReference>
<feature type="domain" description="LamG-like jellyroll fold" evidence="3">
    <location>
        <begin position="259"/>
        <end position="388"/>
    </location>
</feature>
<dbReference type="SUPFAM" id="SSF49899">
    <property type="entry name" value="Concanavalin A-like lectins/glucanases"/>
    <property type="match status" value="2"/>
</dbReference>
<dbReference type="SMART" id="SM00560">
    <property type="entry name" value="LamGL"/>
    <property type="match status" value="2"/>
</dbReference>
<dbReference type="RefSeq" id="WP_386096312.1">
    <property type="nucleotide sequence ID" value="NZ_JBHUOZ010000001.1"/>
</dbReference>
<gene>
    <name evidence="4" type="ORF">ACFS6H_06120</name>
</gene>
<dbReference type="Proteomes" id="UP001597511">
    <property type="component" value="Unassembled WGS sequence"/>
</dbReference>
<dbReference type="Pfam" id="PF13385">
    <property type="entry name" value="Laminin_G_3"/>
    <property type="match status" value="2"/>
</dbReference>
<protein>
    <submittedName>
        <fullName evidence="4">LamG domain-containing protein</fullName>
    </submittedName>
</protein>
<evidence type="ECO:0000313" key="5">
    <source>
        <dbReference type="Proteomes" id="UP001597511"/>
    </source>
</evidence>
<dbReference type="PANTHER" id="PTHR42535">
    <property type="entry name" value="OOKINETE PROTEIN, PUTATIVE-RELATED"/>
    <property type="match status" value="1"/>
</dbReference>
<proteinExistence type="predicted"/>
<accession>A0ABW6A4V6</accession>
<name>A0ABW6A4V6_9BACT</name>
<evidence type="ECO:0000256" key="2">
    <source>
        <dbReference type="ARBA" id="ARBA00023157"/>
    </source>
</evidence>
<reference evidence="5" key="1">
    <citation type="journal article" date="2019" name="Int. J. Syst. Evol. Microbiol.">
        <title>The Global Catalogue of Microorganisms (GCM) 10K type strain sequencing project: providing services to taxonomists for standard genome sequencing and annotation.</title>
        <authorList>
            <consortium name="The Broad Institute Genomics Platform"/>
            <consortium name="The Broad Institute Genome Sequencing Center for Infectious Disease"/>
            <person name="Wu L."/>
            <person name="Ma J."/>
        </authorList>
    </citation>
    <scope>NUCLEOTIDE SEQUENCE [LARGE SCALE GENOMIC DNA]</scope>
    <source>
        <strain evidence="5">KCTC 23299</strain>
    </source>
</reference>
<feature type="domain" description="LamG-like jellyroll fold" evidence="3">
    <location>
        <begin position="44"/>
        <end position="176"/>
    </location>
</feature>
<dbReference type="PANTHER" id="PTHR42535:SF2">
    <property type="entry name" value="CHROMOSOME UNDETERMINED SCAFFOLD_146, WHOLE GENOME SHOTGUN SEQUENCE"/>
    <property type="match status" value="1"/>
</dbReference>
<dbReference type="EMBL" id="JBHUOZ010000001">
    <property type="protein sequence ID" value="MFD2919281.1"/>
    <property type="molecule type" value="Genomic_DNA"/>
</dbReference>
<keyword evidence="1" id="KW-0732">Signal</keyword>
<evidence type="ECO:0000259" key="3">
    <source>
        <dbReference type="SMART" id="SM00560"/>
    </source>
</evidence>
<sequence>MKRLLLTASLLATLSGYSQQYALSLNGSSGYIEVADNNAIDLSAAFTIEAWVYPTGNGFSGEGAMIFNKENSYELSRFPDGSLRYALSANGDGNDWSWINTGIVVPLNRWSHVSMVKNGTSVTIYLNAASSFTATAPATLTANAHTLRIGNRTSIPHFFQGHIDNFRIWNTARPLSSIKQTVFGLTDGPTSAGLVIDYPFLTNSGSTANNYATNFTGLNGTIQGGTSWTSSPIIRAANALAFDGGDDFVSTPLSMNNMAAFTMEGWVNFRNTGGVQSLFGQNDLLEFGIYSGALVIWVAAGVNNLTWAFTPTDIPVNTWHHIAAVGNGTHVLIYVDGIERARAALTTGNYGSSPYLFNIGGAVWTTGGLGLDGRVDEVRVWNVARTEAQIQANMNSEIDPVTATGLVSYYQFNAGIPAGNNTGLLVAIDSRGNNNGTLNNMGLNGGTLSNYTSNNPIISLPVTWAGFTAKAQQSDIQLNWSTAQEDQTRDFVVQYSQQPSVASGWVSLHTLAAAGNSTTRRHYNYTHRQPGSGVHYYRILQRDLDGKETYSTIQSVRLNDQAAGFRVLGNPAKQSIQLQVTEEGVVILANSSGHIIHRQRVQPGTVTLNKASLTPGTYVVRLGEKTEKVVVQ</sequence>
<dbReference type="Gene3D" id="2.60.120.200">
    <property type="match status" value="2"/>
</dbReference>
<evidence type="ECO:0000256" key="1">
    <source>
        <dbReference type="ARBA" id="ARBA00022729"/>
    </source>
</evidence>
<keyword evidence="2" id="KW-1015">Disulfide bond</keyword>
<evidence type="ECO:0000313" key="4">
    <source>
        <dbReference type="EMBL" id="MFD2919281.1"/>
    </source>
</evidence>
<organism evidence="4 5">
    <name type="scientific">Terrimonas rubra</name>
    <dbReference type="NCBI Taxonomy" id="1035890"/>
    <lineage>
        <taxon>Bacteria</taxon>
        <taxon>Pseudomonadati</taxon>
        <taxon>Bacteroidota</taxon>
        <taxon>Chitinophagia</taxon>
        <taxon>Chitinophagales</taxon>
        <taxon>Chitinophagaceae</taxon>
        <taxon>Terrimonas</taxon>
    </lineage>
</organism>